<dbReference type="FunFam" id="3.40.50.150:FF:000211">
    <property type="entry name" value="Methyltransferase-like protein 13"/>
    <property type="match status" value="1"/>
</dbReference>
<comment type="similarity">
    <text evidence="1">Belongs to the methyltransferase superfamily.</text>
</comment>
<dbReference type="PANTHER" id="PTHR12176:SF78">
    <property type="entry name" value="EEF1A LYSINE AND N-TERMINAL METHYLTRANSFERASE"/>
    <property type="match status" value="1"/>
</dbReference>
<name>A0A834GE38_RHOSS</name>
<dbReference type="CDD" id="cd02440">
    <property type="entry name" value="AdoMet_MTases"/>
    <property type="match status" value="1"/>
</dbReference>
<evidence type="ECO:0000256" key="5">
    <source>
        <dbReference type="SAM" id="MobiDB-lite"/>
    </source>
</evidence>
<dbReference type="SUPFAM" id="SSF53335">
    <property type="entry name" value="S-adenosyl-L-methionine-dependent methyltransferases"/>
    <property type="match status" value="2"/>
</dbReference>
<evidence type="ECO:0000256" key="3">
    <source>
        <dbReference type="ARBA" id="ARBA00022679"/>
    </source>
</evidence>
<dbReference type="Gene3D" id="3.40.50.150">
    <property type="entry name" value="Vaccinia Virus protein VP39"/>
    <property type="match status" value="2"/>
</dbReference>
<keyword evidence="2" id="KW-0489">Methyltransferase</keyword>
<accession>A0A834GE38</accession>
<dbReference type="FunFam" id="3.40.50.150:FF:000256">
    <property type="entry name" value="S-adenosyl-L-methionine-dependent methyltransferase superfamily protein"/>
    <property type="match status" value="1"/>
</dbReference>
<dbReference type="EMBL" id="WJXA01000009">
    <property type="protein sequence ID" value="KAF7132649.1"/>
    <property type="molecule type" value="Genomic_DNA"/>
</dbReference>
<evidence type="ECO:0000256" key="2">
    <source>
        <dbReference type="ARBA" id="ARBA00022603"/>
    </source>
</evidence>
<dbReference type="GO" id="GO:0009820">
    <property type="term" value="P:alkaloid metabolic process"/>
    <property type="evidence" value="ECO:0007669"/>
    <property type="project" value="UniProtKB-KW"/>
</dbReference>
<reference evidence="7" key="1">
    <citation type="submission" date="2019-11" db="EMBL/GenBank/DDBJ databases">
        <authorList>
            <person name="Liu Y."/>
            <person name="Hou J."/>
            <person name="Li T.-Q."/>
            <person name="Guan C.-H."/>
            <person name="Wu X."/>
            <person name="Wu H.-Z."/>
            <person name="Ling F."/>
            <person name="Zhang R."/>
            <person name="Shi X.-G."/>
            <person name="Ren J.-P."/>
            <person name="Chen E.-F."/>
            <person name="Sun J.-M."/>
        </authorList>
    </citation>
    <scope>NUCLEOTIDE SEQUENCE</scope>
    <source>
        <strain evidence="7">Adult_tree_wgs_1</strain>
        <tissue evidence="7">Leaves</tissue>
    </source>
</reference>
<evidence type="ECO:0000259" key="6">
    <source>
        <dbReference type="Pfam" id="PF08241"/>
    </source>
</evidence>
<sequence length="820" mass="91066">MGKKSQQEEILKTLGDFTSKENWDKFFTIRGSDDSFEWYAEWPQLREPLLSHLTLSQSPPLPPQILVPGCGNSRLSEHLYDAGFTDITNIDFSKVVISDMLRRNVRSRPGMLWRVMDMTNVQFVDETFDVVLDKGGLDALMEPELGPKLGSQYLSEVKRVLKSGGKFICLTLAESHVLGLLFPELRYGWKMSVHVIPQKRTDKPNLHTFLVIAEKQKSRVLLQISSAINQSSLDCLGNQVDRSREAYLFFQARGLHEALESENRIRMEYSSGSDILYSLKDLQLGAEGNMAELSSGRRVQLTLGQQGASRFSYKAILLDAQQQSGPFSYDCGVFLVPKARAHEWLFSSEEGQWLVVESSKSARLIMVLLDTSHTNASMDEIQKDLSPLVKPLAPGREGTEAQIPYSDKWTTQSLDQLLEYPIASKPAVVDARFMAASDGIKQRKIVHQVTSPLTGSIIVDDVIYEKVGDDLSYPLPSNDLIFRRLTFQRMEGLVQSEALLTLGTSQKVLGDTEQKKAHSSSKAKKRGNLKRNDPKVSVSDGIDYLSEYLKVDHNYLASSYHTGIVAGFMLISSCLENASSTGEMVRAVVIGLGAGLLPMFLRACLPILCIEVVELDPVVLDLAKGYFGFREDKQLKVHITDGIQFVIGVANSKVDDGVFVNHGNEKAICNMDPTSSNGSCTVSDAGLKETNKIDILIVDVDSSDASSGLTCPASDFVEESFLCAVKNSLSEKGLFVINLVSRSSAIREMVVSRMKVAFTNLFHLQLEEDVNEVLFVVNTNVPIKNDCFHEASSQLEKLLKLEHPERIQSIIEATKKVKSL</sequence>
<dbReference type="GO" id="GO:0008757">
    <property type="term" value="F:S-adenosylmethionine-dependent methyltransferase activity"/>
    <property type="evidence" value="ECO:0007669"/>
    <property type="project" value="InterPro"/>
</dbReference>
<gene>
    <name evidence="7" type="ORF">RHSIM_Rhsim09G0058600</name>
</gene>
<feature type="region of interest" description="Disordered" evidence="5">
    <location>
        <begin position="511"/>
        <end position="534"/>
    </location>
</feature>
<evidence type="ECO:0000256" key="4">
    <source>
        <dbReference type="ARBA" id="ARBA00023268"/>
    </source>
</evidence>
<evidence type="ECO:0000256" key="1">
    <source>
        <dbReference type="ARBA" id="ARBA00008361"/>
    </source>
</evidence>
<dbReference type="GO" id="GO:0032259">
    <property type="term" value="P:methylation"/>
    <property type="evidence" value="ECO:0007669"/>
    <property type="project" value="UniProtKB-KW"/>
</dbReference>
<keyword evidence="3" id="KW-0808">Transferase</keyword>
<comment type="caution">
    <text evidence="7">The sequence shown here is derived from an EMBL/GenBank/DDBJ whole genome shotgun (WGS) entry which is preliminary data.</text>
</comment>
<dbReference type="Pfam" id="PF08241">
    <property type="entry name" value="Methyltransf_11"/>
    <property type="match status" value="1"/>
</dbReference>
<dbReference type="OrthoDB" id="411785at2759"/>
<evidence type="ECO:0000313" key="7">
    <source>
        <dbReference type="EMBL" id="KAF7132649.1"/>
    </source>
</evidence>
<dbReference type="InterPro" id="IPR013216">
    <property type="entry name" value="Methyltransf_11"/>
</dbReference>
<feature type="domain" description="Methyltransferase type 11" evidence="6">
    <location>
        <begin position="68"/>
        <end position="169"/>
    </location>
</feature>
<proteinExistence type="inferred from homology"/>
<dbReference type="InterPro" id="IPR051419">
    <property type="entry name" value="Lys/N-term_MeTrsfase_sf"/>
</dbReference>
<keyword evidence="8" id="KW-1185">Reference proteome</keyword>
<keyword evidence="4" id="KW-0511">Multifunctional enzyme</keyword>
<protein>
    <recommendedName>
        <fullName evidence="6">Methyltransferase type 11 domain-containing protein</fullName>
    </recommendedName>
</protein>
<dbReference type="InterPro" id="IPR029063">
    <property type="entry name" value="SAM-dependent_MTases_sf"/>
</dbReference>
<feature type="compositionally biased region" description="Basic residues" evidence="5">
    <location>
        <begin position="517"/>
        <end position="529"/>
    </location>
</feature>
<organism evidence="7 8">
    <name type="scientific">Rhododendron simsii</name>
    <name type="common">Sims's rhododendron</name>
    <dbReference type="NCBI Taxonomy" id="118357"/>
    <lineage>
        <taxon>Eukaryota</taxon>
        <taxon>Viridiplantae</taxon>
        <taxon>Streptophyta</taxon>
        <taxon>Embryophyta</taxon>
        <taxon>Tracheophyta</taxon>
        <taxon>Spermatophyta</taxon>
        <taxon>Magnoliopsida</taxon>
        <taxon>eudicotyledons</taxon>
        <taxon>Gunneridae</taxon>
        <taxon>Pentapetalae</taxon>
        <taxon>asterids</taxon>
        <taxon>Ericales</taxon>
        <taxon>Ericaceae</taxon>
        <taxon>Ericoideae</taxon>
        <taxon>Rhodoreae</taxon>
        <taxon>Rhododendron</taxon>
    </lineage>
</organism>
<dbReference type="PANTHER" id="PTHR12176">
    <property type="entry name" value="SAM-DEPENDENT METHYLTRANSFERASE SUPERFAMILY PROTEIN"/>
    <property type="match status" value="1"/>
</dbReference>
<dbReference type="AlphaFoldDB" id="A0A834GE38"/>
<dbReference type="Proteomes" id="UP000626092">
    <property type="component" value="Unassembled WGS sequence"/>
</dbReference>
<evidence type="ECO:0000313" key="8">
    <source>
        <dbReference type="Proteomes" id="UP000626092"/>
    </source>
</evidence>